<organism evidence="2 3">
    <name type="scientific">Spirosoma telluris</name>
    <dbReference type="NCBI Taxonomy" id="2183553"/>
    <lineage>
        <taxon>Bacteria</taxon>
        <taxon>Pseudomonadati</taxon>
        <taxon>Bacteroidota</taxon>
        <taxon>Cytophagia</taxon>
        <taxon>Cytophagales</taxon>
        <taxon>Cytophagaceae</taxon>
        <taxon>Spirosoma</taxon>
    </lineage>
</organism>
<comment type="caution">
    <text evidence="2">The sequence shown here is derived from an EMBL/GenBank/DDBJ whole genome shotgun (WGS) entry which is preliminary data.</text>
</comment>
<feature type="domain" description="Sialidase" evidence="1">
    <location>
        <begin position="142"/>
        <end position="333"/>
    </location>
</feature>
<dbReference type="PANTHER" id="PTHR43752">
    <property type="entry name" value="BNR/ASP-BOX REPEAT FAMILY PROTEIN"/>
    <property type="match status" value="1"/>
</dbReference>
<evidence type="ECO:0000259" key="1">
    <source>
        <dbReference type="Pfam" id="PF13088"/>
    </source>
</evidence>
<keyword evidence="3" id="KW-1185">Reference proteome</keyword>
<dbReference type="InterPro" id="IPR036278">
    <property type="entry name" value="Sialidase_sf"/>
</dbReference>
<dbReference type="PANTHER" id="PTHR43752:SF2">
    <property type="entry name" value="BNR_ASP-BOX REPEAT FAMILY PROTEIN"/>
    <property type="match status" value="1"/>
</dbReference>
<dbReference type="SUPFAM" id="SSF50939">
    <property type="entry name" value="Sialidases"/>
    <property type="match status" value="1"/>
</dbReference>
<dbReference type="CDD" id="cd15482">
    <property type="entry name" value="Sialidase_non-viral"/>
    <property type="match status" value="1"/>
</dbReference>
<dbReference type="OrthoDB" id="41724at2"/>
<dbReference type="RefSeq" id="WP_111351272.1">
    <property type="nucleotide sequence ID" value="NZ_QLII01000003.1"/>
</dbReference>
<sequence>MQLNTKRLGYVLLFSELAVTCSIAQPKSNTQLHGISFTYPPRIINEFSKANGQAGWAREPILRRMPDGTLFCLHYTGGAWEPADSNYVAASRSTDDGASWSRPEIILRHPRQAVCPTELFVVGTDAYISPFTFYTDSWYTHMKSFTSASQNAGKTWSEPISLPGTVSSFMLKRGFVLSNGEWFFPISCQEQVDGFTETFSRTTLTQGKHWPFCVSSLICKPGWKDIMPFGYHKRDDLGVLWEPNAIEVSDGHIVMLMRASGTGVLYRTESSDYGRTWTRVVPSDIPNGNSKIMMLKIGKQVILVGNQCKDRSELSLWVSDDGCKTWKKKIRLAQIVDLAVVGKIEHNAPMICYPDGFTDDRQKLLYLAMEDGIRHYLLKIPYSDFL</sequence>
<dbReference type="AlphaFoldDB" id="A0A327NDL3"/>
<gene>
    <name evidence="2" type="ORF">HMF3257_38645</name>
</gene>
<name>A0A327NDL3_9BACT</name>
<evidence type="ECO:0000313" key="2">
    <source>
        <dbReference type="EMBL" id="RAI73035.1"/>
    </source>
</evidence>
<dbReference type="EMBL" id="QLII01000003">
    <property type="protein sequence ID" value="RAI73035.1"/>
    <property type="molecule type" value="Genomic_DNA"/>
</dbReference>
<protein>
    <recommendedName>
        <fullName evidence="1">Sialidase domain-containing protein</fullName>
    </recommendedName>
</protein>
<proteinExistence type="predicted"/>
<dbReference type="Gene3D" id="2.120.10.10">
    <property type="match status" value="1"/>
</dbReference>
<dbReference type="InterPro" id="IPR011040">
    <property type="entry name" value="Sialidase"/>
</dbReference>
<accession>A0A327NDL3</accession>
<dbReference type="Pfam" id="PF13088">
    <property type="entry name" value="BNR_2"/>
    <property type="match status" value="1"/>
</dbReference>
<dbReference type="Proteomes" id="UP000249016">
    <property type="component" value="Unassembled WGS sequence"/>
</dbReference>
<reference evidence="2 3" key="1">
    <citation type="submission" date="2018-06" db="EMBL/GenBank/DDBJ databases">
        <title>Spirosoma sp. HMF3257 Genome sequencing and assembly.</title>
        <authorList>
            <person name="Kang H."/>
            <person name="Cha I."/>
            <person name="Kim H."/>
            <person name="Kang J."/>
            <person name="Joh K."/>
        </authorList>
    </citation>
    <scope>NUCLEOTIDE SEQUENCE [LARGE SCALE GENOMIC DNA]</scope>
    <source>
        <strain evidence="2 3">HMF3257</strain>
    </source>
</reference>
<evidence type="ECO:0000313" key="3">
    <source>
        <dbReference type="Proteomes" id="UP000249016"/>
    </source>
</evidence>